<feature type="transmembrane region" description="Helical" evidence="5">
    <location>
        <begin position="12"/>
        <end position="30"/>
    </location>
</feature>
<dbReference type="AlphaFoldDB" id="A0A1I8BQJ1"/>
<dbReference type="WBParaSite" id="MhA1_Contig379.frz3.gene5">
    <property type="protein sequence ID" value="MhA1_Contig379.frz3.gene5"/>
    <property type="gene ID" value="MhA1_Contig379.frz3.gene5"/>
</dbReference>
<keyword evidence="2 5" id="KW-0812">Transmembrane</keyword>
<evidence type="ECO:0000256" key="1">
    <source>
        <dbReference type="ARBA" id="ARBA00004141"/>
    </source>
</evidence>
<proteinExistence type="predicted"/>
<dbReference type="InterPro" id="IPR019408">
    <property type="entry name" value="7TM_GPCR_serpentine_rcpt_Srab"/>
</dbReference>
<evidence type="ECO:0000313" key="7">
    <source>
        <dbReference type="WBParaSite" id="MhA1_Contig379.frz3.gene5"/>
    </source>
</evidence>
<dbReference type="Proteomes" id="UP000095281">
    <property type="component" value="Unplaced"/>
</dbReference>
<feature type="transmembrane region" description="Helical" evidence="5">
    <location>
        <begin position="84"/>
        <end position="107"/>
    </location>
</feature>
<reference evidence="7" key="1">
    <citation type="submission" date="2016-11" db="UniProtKB">
        <authorList>
            <consortium name="WormBaseParasite"/>
        </authorList>
    </citation>
    <scope>IDENTIFICATION</scope>
</reference>
<feature type="transmembrane region" description="Helical" evidence="5">
    <location>
        <begin position="37"/>
        <end position="64"/>
    </location>
</feature>
<keyword evidence="4 5" id="KW-0472">Membrane</keyword>
<evidence type="ECO:0000313" key="6">
    <source>
        <dbReference type="Proteomes" id="UP000095281"/>
    </source>
</evidence>
<evidence type="ECO:0000256" key="2">
    <source>
        <dbReference type="ARBA" id="ARBA00022692"/>
    </source>
</evidence>
<comment type="subcellular location">
    <subcellularLocation>
        <location evidence="1">Membrane</location>
        <topology evidence="1">Multi-pass membrane protein</topology>
    </subcellularLocation>
</comment>
<dbReference type="GO" id="GO:0016020">
    <property type="term" value="C:membrane"/>
    <property type="evidence" value="ECO:0007669"/>
    <property type="project" value="UniProtKB-SubCell"/>
</dbReference>
<protein>
    <submittedName>
        <fullName evidence="7">G_PROTEIN_RECEP_F1_2 domain-containing protein</fullName>
    </submittedName>
</protein>
<dbReference type="Pfam" id="PF10292">
    <property type="entry name" value="7TM_GPCR_Srab"/>
    <property type="match status" value="1"/>
</dbReference>
<evidence type="ECO:0000256" key="5">
    <source>
        <dbReference type="SAM" id="Phobius"/>
    </source>
</evidence>
<evidence type="ECO:0000256" key="3">
    <source>
        <dbReference type="ARBA" id="ARBA00022989"/>
    </source>
</evidence>
<keyword evidence="3 5" id="KW-1133">Transmembrane helix</keyword>
<evidence type="ECO:0000256" key="4">
    <source>
        <dbReference type="ARBA" id="ARBA00023136"/>
    </source>
</evidence>
<name>A0A1I8BQJ1_MELHA</name>
<sequence length="117" mass="13593">MPAYIYVSGSPLLHFAIMIERVLATVYVKIYEKHGILFGVISTIILWVTLAIFVIFMCLTNMGTDTYSHPMVYFTVTSIYNDQFAIITRYFFLFLALCISFVDYLLIRLNQKIKLNL</sequence>
<keyword evidence="6" id="KW-1185">Reference proteome</keyword>
<organism evidence="6 7">
    <name type="scientific">Meloidogyne hapla</name>
    <name type="common">Root-knot nematode worm</name>
    <dbReference type="NCBI Taxonomy" id="6305"/>
    <lineage>
        <taxon>Eukaryota</taxon>
        <taxon>Metazoa</taxon>
        <taxon>Ecdysozoa</taxon>
        <taxon>Nematoda</taxon>
        <taxon>Chromadorea</taxon>
        <taxon>Rhabditida</taxon>
        <taxon>Tylenchina</taxon>
        <taxon>Tylenchomorpha</taxon>
        <taxon>Tylenchoidea</taxon>
        <taxon>Meloidogynidae</taxon>
        <taxon>Meloidogyninae</taxon>
        <taxon>Meloidogyne</taxon>
    </lineage>
</organism>
<accession>A0A1I8BQJ1</accession>